<sequence length="530" mass="61044">MFYLTEKIEDIVKARMYARQQLIEGWDQGVIDNGCILIIGVGALGCEIAKDFALMGLGKLILVDLDTIETSNLSRQMLFRVGDEGRPKAEVAAERLKEMNPYLKVDFYFEKLQKLPISVYEESDVVIAALDNFNARLDLNKICLRLKKPMVEGGTVGFEGHVQIIIPEGSGLSYKNKKREIDNLVDARLWEITEMEYPEYFKAQRKIEELEEDIEQIREEKINPLIRRFRKEIELVFDWKYAPEVLDQTPCYRCLVPIPPADDKLVAACTLKGLPRNRNHCVIKAEVNFEKKYGHRPDLNLNDEVLKLKEIAQEELEKLRERVFNENIPIEERSSLTKEETEEWKKNIEDTFGADYKFEEMENILGNKIAAIQTVSSVISSIESQEALKLLFRVNGRNIGDPMDPPYVNYNGVYGQFDHLTIIKNNDCLACGEIEGEENVHIVVPFDANVGYIFEAMKLSEHKLDPELWMITSPMTKEIYWNPYMPSMKDPNIKLTSLKIKNNDIITLSPLGKALVESEIKKYNVIITFM</sequence>
<dbReference type="InterPro" id="IPR035985">
    <property type="entry name" value="Ubiquitin-activating_enz"/>
</dbReference>
<evidence type="ECO:0000313" key="2">
    <source>
        <dbReference type="EMBL" id="KKN53924.1"/>
    </source>
</evidence>
<gene>
    <name evidence="2" type="ORF">LCGC14_0597460</name>
</gene>
<dbReference type="GO" id="GO:0005737">
    <property type="term" value="C:cytoplasm"/>
    <property type="evidence" value="ECO:0007669"/>
    <property type="project" value="TreeGrafter"/>
</dbReference>
<dbReference type="GO" id="GO:0032446">
    <property type="term" value="P:protein modification by small protein conjugation"/>
    <property type="evidence" value="ECO:0007669"/>
    <property type="project" value="TreeGrafter"/>
</dbReference>
<comment type="caution">
    <text evidence="2">The sequence shown here is derived from an EMBL/GenBank/DDBJ whole genome shotgun (WGS) entry which is preliminary data.</text>
</comment>
<dbReference type="InterPro" id="IPR000594">
    <property type="entry name" value="ThiF_NAD_FAD-bd"/>
</dbReference>
<proteinExistence type="predicted"/>
<feature type="domain" description="THIF-type NAD/FAD binding fold" evidence="1">
    <location>
        <begin position="27"/>
        <end position="429"/>
    </location>
</feature>
<dbReference type="GO" id="GO:0004792">
    <property type="term" value="F:thiosulfate-cyanide sulfurtransferase activity"/>
    <property type="evidence" value="ECO:0007669"/>
    <property type="project" value="TreeGrafter"/>
</dbReference>
<dbReference type="EMBL" id="LAZR01000951">
    <property type="protein sequence ID" value="KKN53924.1"/>
    <property type="molecule type" value="Genomic_DNA"/>
</dbReference>
<dbReference type="Pfam" id="PF00899">
    <property type="entry name" value="ThiF"/>
    <property type="match status" value="1"/>
</dbReference>
<protein>
    <recommendedName>
        <fullName evidence="1">THIF-type NAD/FAD binding fold domain-containing protein</fullName>
    </recommendedName>
</protein>
<dbReference type="Gene3D" id="3.40.50.720">
    <property type="entry name" value="NAD(P)-binding Rossmann-like Domain"/>
    <property type="match status" value="2"/>
</dbReference>
<dbReference type="GO" id="GO:0016779">
    <property type="term" value="F:nucleotidyltransferase activity"/>
    <property type="evidence" value="ECO:0007669"/>
    <property type="project" value="TreeGrafter"/>
</dbReference>
<accession>A0A0F9RGJ3</accession>
<dbReference type="SUPFAM" id="SSF69572">
    <property type="entry name" value="Activating enzymes of the ubiquitin-like proteins"/>
    <property type="match status" value="1"/>
</dbReference>
<dbReference type="AlphaFoldDB" id="A0A0F9RGJ3"/>
<organism evidence="2">
    <name type="scientific">marine sediment metagenome</name>
    <dbReference type="NCBI Taxonomy" id="412755"/>
    <lineage>
        <taxon>unclassified sequences</taxon>
        <taxon>metagenomes</taxon>
        <taxon>ecological metagenomes</taxon>
    </lineage>
</organism>
<dbReference type="GO" id="GO:0008641">
    <property type="term" value="F:ubiquitin-like modifier activating enzyme activity"/>
    <property type="evidence" value="ECO:0007669"/>
    <property type="project" value="InterPro"/>
</dbReference>
<dbReference type="InterPro" id="IPR045886">
    <property type="entry name" value="ThiF/MoeB/HesA"/>
</dbReference>
<name>A0A0F9RGJ3_9ZZZZ</name>
<reference evidence="2" key="1">
    <citation type="journal article" date="2015" name="Nature">
        <title>Complex archaea that bridge the gap between prokaryotes and eukaryotes.</title>
        <authorList>
            <person name="Spang A."/>
            <person name="Saw J.H."/>
            <person name="Jorgensen S.L."/>
            <person name="Zaremba-Niedzwiedzka K."/>
            <person name="Martijn J."/>
            <person name="Lind A.E."/>
            <person name="van Eijk R."/>
            <person name="Schleper C."/>
            <person name="Guy L."/>
            <person name="Ettema T.J."/>
        </authorList>
    </citation>
    <scope>NUCLEOTIDE SEQUENCE</scope>
</reference>
<evidence type="ECO:0000259" key="1">
    <source>
        <dbReference type="Pfam" id="PF00899"/>
    </source>
</evidence>
<dbReference type="PANTHER" id="PTHR10953:SF102">
    <property type="entry name" value="ADENYLYLTRANSFERASE AND SULFURTRANSFERASE MOCS3"/>
    <property type="match status" value="1"/>
</dbReference>
<dbReference type="PANTHER" id="PTHR10953">
    <property type="entry name" value="UBIQUITIN-ACTIVATING ENZYME E1"/>
    <property type="match status" value="1"/>
</dbReference>